<dbReference type="GO" id="GO:0071004">
    <property type="term" value="C:U2-type prespliceosome"/>
    <property type="evidence" value="ECO:0007669"/>
    <property type="project" value="TreeGrafter"/>
</dbReference>
<dbReference type="Gene3D" id="2.30.30.100">
    <property type="match status" value="1"/>
</dbReference>
<evidence type="ECO:0000313" key="13">
    <source>
        <dbReference type="EMBL" id="GAB68545.1"/>
    </source>
</evidence>
<dbReference type="KEGG" id="pcy:PCYB_134190"/>
<dbReference type="OMA" id="RAPVNKK"/>
<dbReference type="InterPro" id="IPR001163">
    <property type="entry name" value="Sm_dom_euk/arc"/>
</dbReference>
<feature type="region of interest" description="Disordered" evidence="11">
    <location>
        <begin position="200"/>
        <end position="235"/>
    </location>
</feature>
<dbReference type="GO" id="GO:0005687">
    <property type="term" value="C:U4 snRNP"/>
    <property type="evidence" value="ECO:0007669"/>
    <property type="project" value="TreeGrafter"/>
</dbReference>
<feature type="compositionally biased region" description="Polar residues" evidence="11">
    <location>
        <begin position="210"/>
        <end position="221"/>
    </location>
</feature>
<evidence type="ECO:0000256" key="4">
    <source>
        <dbReference type="ARBA" id="ARBA00022490"/>
    </source>
</evidence>
<dbReference type="GO" id="GO:0005682">
    <property type="term" value="C:U5 snRNP"/>
    <property type="evidence" value="ECO:0007669"/>
    <property type="project" value="TreeGrafter"/>
</dbReference>
<dbReference type="PROSITE" id="PS52002">
    <property type="entry name" value="SM"/>
    <property type="match status" value="1"/>
</dbReference>
<keyword evidence="9 13" id="KW-0687">Ribonucleoprotein</keyword>
<evidence type="ECO:0000259" key="12">
    <source>
        <dbReference type="PROSITE" id="PS52002"/>
    </source>
</evidence>
<evidence type="ECO:0000256" key="7">
    <source>
        <dbReference type="ARBA" id="ARBA00023187"/>
    </source>
</evidence>
<dbReference type="GO" id="GO:0070990">
    <property type="term" value="F:snRNP binding"/>
    <property type="evidence" value="ECO:0007669"/>
    <property type="project" value="TreeGrafter"/>
</dbReference>
<feature type="domain" description="Sm" evidence="12">
    <location>
        <begin position="36"/>
        <end position="116"/>
    </location>
</feature>
<sequence length="235" mass="26709">RKEKKTTRGLSYKRRPHKKKKKKRKKKDHFEKNKMGKNSRLENWLQYRVRVTVSDTRYFVGTFLSYDRHMNVVLVDAEEFRKVKSKENSSKEIKRVIGLILIRGENIVSFTAERAPVNKKSMTNALNKGMATGRGIPMNNYVPLQNNFNPNMANPISNMPTGMVLNSATSKNLAPGVNPNFRGPNMPMGSPRPMMPMNIPMNQPLGNAGNGQQRLLPQIPNQLPFPPNVNSPPEQ</sequence>
<dbReference type="GO" id="GO:0000398">
    <property type="term" value="P:mRNA splicing, via spliceosome"/>
    <property type="evidence" value="ECO:0007669"/>
    <property type="project" value="TreeGrafter"/>
</dbReference>
<comment type="subcellular location">
    <subcellularLocation>
        <location evidence="2">Cytoplasm</location>
    </subcellularLocation>
    <subcellularLocation>
        <location evidence="1">Nucleus</location>
    </subcellularLocation>
</comment>
<evidence type="ECO:0000256" key="6">
    <source>
        <dbReference type="ARBA" id="ARBA00022884"/>
    </source>
</evidence>
<dbReference type="Proteomes" id="UP000006319">
    <property type="component" value="Chromosome 13"/>
</dbReference>
<dbReference type="eggNOG" id="KOG3168">
    <property type="taxonomic scope" value="Eukaryota"/>
</dbReference>
<dbReference type="GO" id="GO:0005686">
    <property type="term" value="C:U2 snRNP"/>
    <property type="evidence" value="ECO:0007669"/>
    <property type="project" value="TreeGrafter"/>
</dbReference>
<evidence type="ECO:0000256" key="2">
    <source>
        <dbReference type="ARBA" id="ARBA00004496"/>
    </source>
</evidence>
<dbReference type="PANTHER" id="PTHR10701">
    <property type="entry name" value="SMALL NUCLEAR RIBONUCLEOPROTEIN-ASSOCIATED PROTEIN B AND N"/>
    <property type="match status" value="1"/>
</dbReference>
<dbReference type="EMBL" id="DF157105">
    <property type="protein sequence ID" value="GAB68545.1"/>
    <property type="molecule type" value="Genomic_DNA"/>
</dbReference>
<comment type="similarity">
    <text evidence="3">Belongs to the snRNP SmB/SmN family.</text>
</comment>
<keyword evidence="6" id="KW-0694">RNA-binding</keyword>
<evidence type="ECO:0000256" key="5">
    <source>
        <dbReference type="ARBA" id="ARBA00022664"/>
    </source>
</evidence>
<dbReference type="SUPFAM" id="SSF50182">
    <property type="entry name" value="Sm-like ribonucleoproteins"/>
    <property type="match status" value="1"/>
</dbReference>
<dbReference type="GO" id="GO:0005685">
    <property type="term" value="C:U1 snRNP"/>
    <property type="evidence" value="ECO:0007669"/>
    <property type="project" value="TreeGrafter"/>
</dbReference>
<evidence type="ECO:0000313" key="14">
    <source>
        <dbReference type="Proteomes" id="UP000006319"/>
    </source>
</evidence>
<feature type="compositionally biased region" description="Basic residues" evidence="11">
    <location>
        <begin position="1"/>
        <end position="27"/>
    </location>
</feature>
<feature type="non-terminal residue" evidence="13">
    <location>
        <position position="1"/>
    </location>
</feature>
<dbReference type="GO" id="GO:0046540">
    <property type="term" value="C:U4/U6 x U5 tri-snRNP complex"/>
    <property type="evidence" value="ECO:0007669"/>
    <property type="project" value="TreeGrafter"/>
</dbReference>
<dbReference type="SMART" id="SM00651">
    <property type="entry name" value="Sm"/>
    <property type="match status" value="1"/>
</dbReference>
<protein>
    <recommendedName>
        <fullName evidence="10">Sm protein B</fullName>
    </recommendedName>
</protein>
<dbReference type="GO" id="GO:0071013">
    <property type="term" value="C:catalytic step 2 spliceosome"/>
    <property type="evidence" value="ECO:0007669"/>
    <property type="project" value="TreeGrafter"/>
</dbReference>
<evidence type="ECO:0000256" key="9">
    <source>
        <dbReference type="ARBA" id="ARBA00023274"/>
    </source>
</evidence>
<dbReference type="GO" id="GO:0005737">
    <property type="term" value="C:cytoplasm"/>
    <property type="evidence" value="ECO:0007669"/>
    <property type="project" value="UniProtKB-SubCell"/>
</dbReference>
<accession>K6V0K7</accession>
<evidence type="ECO:0000256" key="3">
    <source>
        <dbReference type="ARBA" id="ARBA00009123"/>
    </source>
</evidence>
<dbReference type="OrthoDB" id="2020720at2759"/>
<keyword evidence="14" id="KW-1185">Reference proteome</keyword>
<name>K6V0K7_PLACD</name>
<dbReference type="InterPro" id="IPR010920">
    <property type="entry name" value="LSM_dom_sf"/>
</dbReference>
<dbReference type="PANTHER" id="PTHR10701:SF0">
    <property type="entry name" value="SMALL NUCLEAR RIBONUCLEOPROTEIN-ASSOCIATED PROTEIN B"/>
    <property type="match status" value="1"/>
</dbReference>
<evidence type="ECO:0000256" key="1">
    <source>
        <dbReference type="ARBA" id="ARBA00004123"/>
    </source>
</evidence>
<proteinExistence type="inferred from homology"/>
<dbReference type="GO" id="GO:0003723">
    <property type="term" value="F:RNA binding"/>
    <property type="evidence" value="ECO:0007669"/>
    <property type="project" value="UniProtKB-KW"/>
</dbReference>
<evidence type="ECO:0000256" key="11">
    <source>
        <dbReference type="SAM" id="MobiDB-lite"/>
    </source>
</evidence>
<keyword evidence="8" id="KW-0539">Nucleus</keyword>
<dbReference type="VEuPathDB" id="PlasmoDB:PCYB_134190"/>
<reference evidence="13 14" key="1">
    <citation type="journal article" date="2012" name="Nat. Genet.">
        <title>Plasmodium cynomolgi genome sequences provide insight into Plasmodium vivax and the monkey malaria clade.</title>
        <authorList>
            <person name="Tachibana S."/>
            <person name="Sullivan S.A."/>
            <person name="Kawai S."/>
            <person name="Nakamura S."/>
            <person name="Kim H.R."/>
            <person name="Goto N."/>
            <person name="Arisue N."/>
            <person name="Palacpac N.M.Q."/>
            <person name="Honma H."/>
            <person name="Yagi M."/>
            <person name="Tougan T."/>
            <person name="Katakai Y."/>
            <person name="Kaneko O."/>
            <person name="Mita T."/>
            <person name="Kita K."/>
            <person name="Yasutomi Y."/>
            <person name="Sutton P.L."/>
            <person name="Shakhbatyan R."/>
            <person name="Horii T."/>
            <person name="Yasunaga T."/>
            <person name="Barnwell J.W."/>
            <person name="Escalante A.A."/>
            <person name="Carlton J.M."/>
            <person name="Tanabe K."/>
        </authorList>
    </citation>
    <scope>NUCLEOTIDE SEQUENCE [LARGE SCALE GENOMIC DNA]</scope>
    <source>
        <strain evidence="13 14">B</strain>
    </source>
</reference>
<dbReference type="RefSeq" id="XP_004224492.1">
    <property type="nucleotide sequence ID" value="XM_004224444.1"/>
</dbReference>
<feature type="region of interest" description="Disordered" evidence="11">
    <location>
        <begin position="1"/>
        <end position="35"/>
    </location>
</feature>
<keyword evidence="4" id="KW-0963">Cytoplasm</keyword>
<feature type="compositionally biased region" description="Pro residues" evidence="11">
    <location>
        <begin position="223"/>
        <end position="235"/>
    </location>
</feature>
<dbReference type="CDD" id="cd01717">
    <property type="entry name" value="Sm_B"/>
    <property type="match status" value="1"/>
</dbReference>
<gene>
    <name evidence="13" type="ORF">PCYB_134190</name>
</gene>
<keyword evidence="7" id="KW-0508">mRNA splicing</keyword>
<evidence type="ECO:0000256" key="10">
    <source>
        <dbReference type="ARBA" id="ARBA00041355"/>
    </source>
</evidence>
<evidence type="ECO:0000256" key="8">
    <source>
        <dbReference type="ARBA" id="ARBA00023242"/>
    </source>
</evidence>
<dbReference type="InterPro" id="IPR050914">
    <property type="entry name" value="snRNP_SmB/NAA38-like"/>
</dbReference>
<dbReference type="AlphaFoldDB" id="K6V0K7"/>
<keyword evidence="5" id="KW-0507">mRNA processing</keyword>
<organism evidence="13 14">
    <name type="scientific">Plasmodium cynomolgi (strain B)</name>
    <dbReference type="NCBI Taxonomy" id="1120755"/>
    <lineage>
        <taxon>Eukaryota</taxon>
        <taxon>Sar</taxon>
        <taxon>Alveolata</taxon>
        <taxon>Apicomplexa</taxon>
        <taxon>Aconoidasida</taxon>
        <taxon>Haemosporida</taxon>
        <taxon>Plasmodiidae</taxon>
        <taxon>Plasmodium</taxon>
        <taxon>Plasmodium (Plasmodium)</taxon>
    </lineage>
</organism>
<dbReference type="InterPro" id="IPR047575">
    <property type="entry name" value="Sm"/>
</dbReference>
<dbReference type="GeneID" id="14694923"/>
<dbReference type="Pfam" id="PF01423">
    <property type="entry name" value="LSM"/>
    <property type="match status" value="1"/>
</dbReference>